<dbReference type="Gene3D" id="1.10.357.10">
    <property type="entry name" value="Tetracycline Repressor, domain 2"/>
    <property type="match status" value="1"/>
</dbReference>
<accession>A0A541BS66</accession>
<proteinExistence type="predicted"/>
<dbReference type="SUPFAM" id="SSF46689">
    <property type="entry name" value="Homeodomain-like"/>
    <property type="match status" value="1"/>
</dbReference>
<dbReference type="InterPro" id="IPR009057">
    <property type="entry name" value="Homeodomain-like_sf"/>
</dbReference>
<evidence type="ECO:0000313" key="6">
    <source>
        <dbReference type="EMBL" id="TQF75135.1"/>
    </source>
</evidence>
<dbReference type="GO" id="GO:0003700">
    <property type="term" value="F:DNA-binding transcription factor activity"/>
    <property type="evidence" value="ECO:0007669"/>
    <property type="project" value="TreeGrafter"/>
</dbReference>
<feature type="domain" description="HTH tetR-type" evidence="5">
    <location>
        <begin position="11"/>
        <end position="71"/>
    </location>
</feature>
<protein>
    <submittedName>
        <fullName evidence="6">TetR/AcrR family transcriptional regulator</fullName>
    </submittedName>
</protein>
<dbReference type="PANTHER" id="PTHR30055">
    <property type="entry name" value="HTH-TYPE TRANSCRIPTIONAL REGULATOR RUTR"/>
    <property type="match status" value="1"/>
</dbReference>
<reference evidence="6 7" key="1">
    <citation type="submission" date="2019-06" db="EMBL/GenBank/DDBJ databases">
        <title>Rhodococcus spaelei sp. nov., isolated from a cave.</title>
        <authorList>
            <person name="Lee S.D."/>
        </authorList>
    </citation>
    <scope>NUCLEOTIDE SEQUENCE [LARGE SCALE GENOMIC DNA]</scope>
    <source>
        <strain evidence="6 7">C9-5</strain>
    </source>
</reference>
<keyword evidence="3" id="KW-0804">Transcription</keyword>
<dbReference type="AlphaFoldDB" id="A0A541BS66"/>
<dbReference type="OrthoDB" id="8479950at2"/>
<evidence type="ECO:0000313" key="7">
    <source>
        <dbReference type="Proteomes" id="UP000316256"/>
    </source>
</evidence>
<comment type="caution">
    <text evidence="6">The sequence shown here is derived from an EMBL/GenBank/DDBJ whole genome shotgun (WGS) entry which is preliminary data.</text>
</comment>
<name>A0A541BS66_9NOCA</name>
<evidence type="ECO:0000256" key="2">
    <source>
        <dbReference type="ARBA" id="ARBA00023125"/>
    </source>
</evidence>
<dbReference type="Pfam" id="PF00440">
    <property type="entry name" value="TetR_N"/>
    <property type="match status" value="1"/>
</dbReference>
<dbReference type="RefSeq" id="WP_142095219.1">
    <property type="nucleotide sequence ID" value="NZ_VIGH01000001.1"/>
</dbReference>
<dbReference type="PANTHER" id="PTHR30055:SF174">
    <property type="entry name" value="TRANSCRIPTIONAL REGULATORY PROTEIN (PROBABLY TETR-FAMILY)-RELATED"/>
    <property type="match status" value="1"/>
</dbReference>
<dbReference type="PROSITE" id="PS50977">
    <property type="entry name" value="HTH_TETR_2"/>
    <property type="match status" value="1"/>
</dbReference>
<dbReference type="GO" id="GO:0000976">
    <property type="term" value="F:transcription cis-regulatory region binding"/>
    <property type="evidence" value="ECO:0007669"/>
    <property type="project" value="TreeGrafter"/>
</dbReference>
<evidence type="ECO:0000256" key="4">
    <source>
        <dbReference type="PROSITE-ProRule" id="PRU00335"/>
    </source>
</evidence>
<keyword evidence="7" id="KW-1185">Reference proteome</keyword>
<dbReference type="InterPro" id="IPR054129">
    <property type="entry name" value="DesT_TetR_C"/>
</dbReference>
<feature type="DNA-binding region" description="H-T-H motif" evidence="4">
    <location>
        <begin position="34"/>
        <end position="53"/>
    </location>
</feature>
<dbReference type="InterPro" id="IPR050109">
    <property type="entry name" value="HTH-type_TetR-like_transc_reg"/>
</dbReference>
<dbReference type="Pfam" id="PF21943">
    <property type="entry name" value="TetR_C_46"/>
    <property type="match status" value="1"/>
</dbReference>
<organism evidence="6 7">
    <name type="scientific">Rhodococcus spelaei</name>
    <dbReference type="NCBI Taxonomy" id="2546320"/>
    <lineage>
        <taxon>Bacteria</taxon>
        <taxon>Bacillati</taxon>
        <taxon>Actinomycetota</taxon>
        <taxon>Actinomycetes</taxon>
        <taxon>Mycobacteriales</taxon>
        <taxon>Nocardiaceae</taxon>
        <taxon>Rhodococcus</taxon>
    </lineage>
</organism>
<evidence type="ECO:0000256" key="3">
    <source>
        <dbReference type="ARBA" id="ARBA00023163"/>
    </source>
</evidence>
<keyword evidence="2 4" id="KW-0238">DNA-binding</keyword>
<evidence type="ECO:0000256" key="1">
    <source>
        <dbReference type="ARBA" id="ARBA00023015"/>
    </source>
</evidence>
<keyword evidence="1" id="KW-0805">Transcription regulation</keyword>
<dbReference type="EMBL" id="VIGH01000001">
    <property type="protein sequence ID" value="TQF75135.1"/>
    <property type="molecule type" value="Genomic_DNA"/>
</dbReference>
<evidence type="ECO:0000259" key="5">
    <source>
        <dbReference type="PROSITE" id="PS50977"/>
    </source>
</evidence>
<dbReference type="PRINTS" id="PR00455">
    <property type="entry name" value="HTHTETR"/>
</dbReference>
<gene>
    <name evidence="6" type="ORF">FK531_03565</name>
</gene>
<sequence length="208" mass="22731">MTESRRRLAPEQRRAQLLDIGARLFADRPYDEVWIEEVAELAGVSRGLMYHYFPNKRDFFAAIVQRAADGLVEATTPDPALPVLEQVVAGLDAYLDHFAANGHGIRAVNQGALSADAGIRAIVEREIDAQQRRILDAIDLDPSEVEVAAMAVHGWLAFVRATCLDWLDHPAVPAEALRELCLRTLAGALAPYVDLGIEQGSQAPAIRG</sequence>
<dbReference type="InterPro" id="IPR001647">
    <property type="entry name" value="HTH_TetR"/>
</dbReference>
<dbReference type="Proteomes" id="UP000316256">
    <property type="component" value="Unassembled WGS sequence"/>
</dbReference>